<feature type="transmembrane region" description="Helical" evidence="1">
    <location>
        <begin position="79"/>
        <end position="96"/>
    </location>
</feature>
<evidence type="ECO:0000313" key="2">
    <source>
        <dbReference type="EMBL" id="QQE88868.1"/>
    </source>
</evidence>
<keyword evidence="1" id="KW-0472">Membrane</keyword>
<accession>A0AAP9YDW8</accession>
<dbReference type="EMBL" id="CP066310">
    <property type="protein sequence ID" value="QQE88868.1"/>
    <property type="molecule type" value="Genomic_DNA"/>
</dbReference>
<name>A0AAP9YDW8_9GAMM</name>
<proteinExistence type="predicted"/>
<keyword evidence="1" id="KW-0812">Transmembrane</keyword>
<protein>
    <submittedName>
        <fullName evidence="2">Uncharacterized protein</fullName>
    </submittedName>
</protein>
<evidence type="ECO:0000256" key="1">
    <source>
        <dbReference type="SAM" id="Phobius"/>
    </source>
</evidence>
<sequence>MAKNGIDIAGGTNGLSTEHLKAQLEYETNSKKLSNEFWQSLTENLFSSNFLVFIVTCIVISSGFVYMGKTSSQTEILDYWKLILPVVTTYIGYAIGKSKSK</sequence>
<organism evidence="2 3">
    <name type="scientific">Azotobacter chroococcum</name>
    <dbReference type="NCBI Taxonomy" id="353"/>
    <lineage>
        <taxon>Bacteria</taxon>
        <taxon>Pseudomonadati</taxon>
        <taxon>Pseudomonadota</taxon>
        <taxon>Gammaproteobacteria</taxon>
        <taxon>Pseudomonadales</taxon>
        <taxon>Pseudomonadaceae</taxon>
        <taxon>Azotobacter</taxon>
    </lineage>
</organism>
<dbReference type="Proteomes" id="UP000596192">
    <property type="component" value="Chromosome"/>
</dbReference>
<gene>
    <name evidence="2" type="ORF">GKQ51_00290</name>
</gene>
<reference evidence="2 3" key="1">
    <citation type="submission" date="2020-12" db="EMBL/GenBank/DDBJ databases">
        <title>Genomic Analysis and Response surface optimization of nitrogen-fixing conditions for A. chroococcum strain HR1, Isolation from rhizosphere soil.</title>
        <authorList>
            <person name="Li J."/>
            <person name="Yang H."/>
            <person name="Liu H."/>
            <person name="Wang C."/>
            <person name="Tian Y."/>
            <person name="Lu X.Y."/>
        </authorList>
    </citation>
    <scope>NUCLEOTIDE SEQUENCE [LARGE SCALE GENOMIC DNA]</scope>
    <source>
        <strain evidence="2 3">HR1</strain>
    </source>
</reference>
<keyword evidence="1" id="KW-1133">Transmembrane helix</keyword>
<evidence type="ECO:0000313" key="3">
    <source>
        <dbReference type="Proteomes" id="UP000596192"/>
    </source>
</evidence>
<dbReference type="RefSeq" id="WP_144411487.1">
    <property type="nucleotide sequence ID" value="NZ_CP066310.1"/>
</dbReference>
<dbReference type="AlphaFoldDB" id="A0AAP9YDW8"/>
<feature type="transmembrane region" description="Helical" evidence="1">
    <location>
        <begin position="45"/>
        <end position="67"/>
    </location>
</feature>